<keyword evidence="4" id="KW-0963">Cytoplasm</keyword>
<evidence type="ECO:0000256" key="5">
    <source>
        <dbReference type="ARBA" id="ARBA00022618"/>
    </source>
</evidence>
<keyword evidence="7" id="KW-0131">Cell cycle</keyword>
<dbReference type="GO" id="GO:0005737">
    <property type="term" value="C:cytoplasm"/>
    <property type="evidence" value="ECO:0007669"/>
    <property type="project" value="UniProtKB-SubCell"/>
</dbReference>
<organism evidence="11 12">
    <name type="scientific">Anabarilius grahami</name>
    <name type="common">Kanglang fish</name>
    <name type="synonym">Barilius grahami</name>
    <dbReference type="NCBI Taxonomy" id="495550"/>
    <lineage>
        <taxon>Eukaryota</taxon>
        <taxon>Metazoa</taxon>
        <taxon>Chordata</taxon>
        <taxon>Craniata</taxon>
        <taxon>Vertebrata</taxon>
        <taxon>Euteleostomi</taxon>
        <taxon>Actinopterygii</taxon>
        <taxon>Neopterygii</taxon>
        <taxon>Teleostei</taxon>
        <taxon>Ostariophysi</taxon>
        <taxon>Cypriniformes</taxon>
        <taxon>Xenocyprididae</taxon>
        <taxon>Xenocypridinae</taxon>
        <taxon>Xenocypridinae incertae sedis</taxon>
        <taxon>Anabarilius</taxon>
    </lineage>
</organism>
<evidence type="ECO:0000313" key="11">
    <source>
        <dbReference type="EMBL" id="ROL53280.1"/>
    </source>
</evidence>
<dbReference type="EMBL" id="RJVU01011782">
    <property type="protein sequence ID" value="ROL53280.1"/>
    <property type="molecule type" value="Genomic_DNA"/>
</dbReference>
<proteinExistence type="predicted"/>
<protein>
    <recommendedName>
        <fullName evidence="8">Kelch domain-containing protein 8B</fullName>
    </recommendedName>
</protein>
<dbReference type="SUPFAM" id="SSF117281">
    <property type="entry name" value="Kelch motif"/>
    <property type="match status" value="1"/>
</dbReference>
<dbReference type="GO" id="GO:0110070">
    <property type="term" value="C:cellularization cleavage furrow"/>
    <property type="evidence" value="ECO:0007669"/>
    <property type="project" value="TreeGrafter"/>
</dbReference>
<dbReference type="OrthoDB" id="8901734at2759"/>
<dbReference type="Pfam" id="PF01344">
    <property type="entry name" value="Kelch_1"/>
    <property type="match status" value="1"/>
</dbReference>
<keyword evidence="12" id="KW-1185">Reference proteome</keyword>
<dbReference type="Gene3D" id="2.120.10.80">
    <property type="entry name" value="Kelch-type beta propeller"/>
    <property type="match status" value="1"/>
</dbReference>
<dbReference type="GO" id="GO:1902410">
    <property type="term" value="P:mitotic cytokinetic process"/>
    <property type="evidence" value="ECO:0007669"/>
    <property type="project" value="TreeGrafter"/>
</dbReference>
<dbReference type="GO" id="GO:0140014">
    <property type="term" value="P:mitotic nuclear division"/>
    <property type="evidence" value="ECO:0007669"/>
    <property type="project" value="TreeGrafter"/>
</dbReference>
<evidence type="ECO:0000256" key="3">
    <source>
        <dbReference type="ARBA" id="ARBA00022441"/>
    </source>
</evidence>
<evidence type="ECO:0000256" key="1">
    <source>
        <dbReference type="ARBA" id="ARBA00004214"/>
    </source>
</evidence>
<name>A0A3N0Z465_ANAGA</name>
<dbReference type="GO" id="GO:0098813">
    <property type="term" value="P:nuclear chromosome segregation"/>
    <property type="evidence" value="ECO:0007669"/>
    <property type="project" value="TreeGrafter"/>
</dbReference>
<dbReference type="Proteomes" id="UP000281406">
    <property type="component" value="Unassembled WGS sequence"/>
</dbReference>
<evidence type="ECO:0000256" key="9">
    <source>
        <dbReference type="ARBA" id="ARBA00045748"/>
    </source>
</evidence>
<gene>
    <name evidence="11" type="ORF">DPX16_20919</name>
</gene>
<keyword evidence="3" id="KW-0880">Kelch repeat</keyword>
<evidence type="ECO:0000256" key="7">
    <source>
        <dbReference type="ARBA" id="ARBA00023306"/>
    </source>
</evidence>
<accession>A0A3N0Z465</accession>
<reference evidence="11 12" key="1">
    <citation type="submission" date="2018-10" db="EMBL/GenBank/DDBJ databases">
        <title>Genome assembly for a Yunnan-Guizhou Plateau 3E fish, Anabarilius grahami (Regan), and its evolutionary and genetic applications.</title>
        <authorList>
            <person name="Jiang W."/>
        </authorList>
    </citation>
    <scope>NUCLEOTIDE SEQUENCE [LARGE SCALE GENOMIC DNA]</scope>
    <source>
        <strain evidence="11">AG-KIZ</strain>
        <tissue evidence="11">Muscle</tissue>
    </source>
</reference>
<evidence type="ECO:0000313" key="12">
    <source>
        <dbReference type="Proteomes" id="UP000281406"/>
    </source>
</evidence>
<dbReference type="GO" id="GO:0045171">
    <property type="term" value="C:intercellular bridge"/>
    <property type="evidence" value="ECO:0007669"/>
    <property type="project" value="TreeGrafter"/>
</dbReference>
<comment type="function">
    <text evidence="9">Involved in pinching off the separated nuclei at the cleavage furrow and in cytokinesis. Required for mitotic integrity and maintenance of chromosomal stability. Protects cells against mitotic errors, centrosomal amplification, micronucleus formation and aneuploidy. Plays a key role of midbody function involving abscission of the daughter cells during cytokinesis and appropriate chromosomal and nuclear segregation into the daughter cells.</text>
</comment>
<keyword evidence="5" id="KW-0132">Cell division</keyword>
<dbReference type="PANTHER" id="PTHR46260">
    <property type="entry name" value="RING-TYPE DOMAIN-CONTAINING PROTEIN"/>
    <property type="match status" value="1"/>
</dbReference>
<comment type="subcellular location">
    <subcellularLocation>
        <location evidence="2">Cytoplasm</location>
    </subcellularLocation>
    <subcellularLocation>
        <location evidence="1">Midbody</location>
    </subcellularLocation>
</comment>
<feature type="region of interest" description="Disordered" evidence="10">
    <location>
        <begin position="147"/>
        <end position="185"/>
    </location>
</feature>
<dbReference type="AlphaFoldDB" id="A0A3N0Z465"/>
<keyword evidence="6" id="KW-0677">Repeat</keyword>
<evidence type="ECO:0000256" key="10">
    <source>
        <dbReference type="SAM" id="MobiDB-lite"/>
    </source>
</evidence>
<dbReference type="PANTHER" id="PTHR46260:SF2">
    <property type="entry name" value="KELCH DOMAIN-CONTAINING PROTEIN 8B"/>
    <property type="match status" value="1"/>
</dbReference>
<dbReference type="GO" id="GO:0030496">
    <property type="term" value="C:midbody"/>
    <property type="evidence" value="ECO:0007669"/>
    <property type="project" value="UniProtKB-SubCell"/>
</dbReference>
<evidence type="ECO:0000256" key="2">
    <source>
        <dbReference type="ARBA" id="ARBA00004496"/>
    </source>
</evidence>
<sequence length="185" mass="20291">MINRAVLPHTHLSRSGAGDCVMIKVPLFAACVAQSLQRPRSAPTTLGPALLHTTVTLIITSMNMISARVLSRLFSAGYGKVYALGGMGADTTPQASVRLYEPTKDQWLPLTSMPTPRYGAFSFLRSNKIYVLDRALQLVIMTVPPPYGADPRRSNKTQYKTKTQEGGGLEEDQGEGWWARTRVPN</sequence>
<evidence type="ECO:0000256" key="6">
    <source>
        <dbReference type="ARBA" id="ARBA00022737"/>
    </source>
</evidence>
<dbReference type="InterPro" id="IPR006652">
    <property type="entry name" value="Kelch_1"/>
</dbReference>
<comment type="caution">
    <text evidence="11">The sequence shown here is derived from an EMBL/GenBank/DDBJ whole genome shotgun (WGS) entry which is preliminary data.</text>
</comment>
<dbReference type="InterPro" id="IPR051746">
    <property type="entry name" value="Kelch_domain_containing_8"/>
</dbReference>
<dbReference type="InterPro" id="IPR015915">
    <property type="entry name" value="Kelch-typ_b-propeller"/>
</dbReference>
<evidence type="ECO:0000256" key="4">
    <source>
        <dbReference type="ARBA" id="ARBA00022490"/>
    </source>
</evidence>
<dbReference type="SMART" id="SM00612">
    <property type="entry name" value="Kelch"/>
    <property type="match status" value="1"/>
</dbReference>
<evidence type="ECO:0000256" key="8">
    <source>
        <dbReference type="ARBA" id="ARBA00041086"/>
    </source>
</evidence>